<gene>
    <name evidence="1" type="ORF">AC579_7052</name>
</gene>
<dbReference type="OrthoDB" id="2309723at2759"/>
<comment type="caution">
    <text evidence="1">The sequence shown here is derived from an EMBL/GenBank/DDBJ whole genome shotgun (WGS) entry which is preliminary data.</text>
</comment>
<evidence type="ECO:0000313" key="2">
    <source>
        <dbReference type="Proteomes" id="UP000073492"/>
    </source>
</evidence>
<sequence length="316" mass="35064">MAGGSQDVAEKLRDRLQGPKNRHELVVRRRSVVSSISPIFSLVFISILKSLSQVLDTSNIKPDRTCQAKFSKNYHGKTTLPLDLVIKFGAMVPNTALSKVHSISGAVEFLVSVLWGCAKVPSIPSVSLVIKREKDTIFTSRVLRVFASAEAVEDPSVYALSISGVWTGPTWATVIAFNSIRLAGVFISDSRTIKRPSLFIHISLSFNTRPELTLYRKDGACSTATHISLEELRLPFTDIPMKEDHNRKYDCTSRLEIPGYHEKTSRRSACVPVLVVDGTVIIELFAVLLHTYLNPQRGFTGLTPIEQAMVLEWRPG</sequence>
<reference evidence="1 2" key="1">
    <citation type="submission" date="2015-07" db="EMBL/GenBank/DDBJ databases">
        <title>Comparative genomics of the Sigatoka disease complex on banana suggests a link between parallel evolutionary changes in Pseudocercospora fijiensis and Pseudocercospora eumusae and increased virulence on the banana host.</title>
        <authorList>
            <person name="Chang T.-C."/>
            <person name="Salvucci A."/>
            <person name="Crous P.W."/>
            <person name="Stergiopoulos I."/>
        </authorList>
    </citation>
    <scope>NUCLEOTIDE SEQUENCE [LARGE SCALE GENOMIC DNA]</scope>
    <source>
        <strain evidence="1 2">CBS 116634</strain>
    </source>
</reference>
<name>A0A139IAH5_9PEZI</name>
<accession>A0A139IAH5</accession>
<dbReference type="EMBL" id="LFZO01000187">
    <property type="protein sequence ID" value="KXT11656.1"/>
    <property type="molecule type" value="Genomic_DNA"/>
</dbReference>
<protein>
    <submittedName>
        <fullName evidence="1">Uncharacterized protein</fullName>
    </submittedName>
</protein>
<organism evidence="1 2">
    <name type="scientific">Pseudocercospora musae</name>
    <dbReference type="NCBI Taxonomy" id="113226"/>
    <lineage>
        <taxon>Eukaryota</taxon>
        <taxon>Fungi</taxon>
        <taxon>Dikarya</taxon>
        <taxon>Ascomycota</taxon>
        <taxon>Pezizomycotina</taxon>
        <taxon>Dothideomycetes</taxon>
        <taxon>Dothideomycetidae</taxon>
        <taxon>Mycosphaerellales</taxon>
        <taxon>Mycosphaerellaceae</taxon>
        <taxon>Pseudocercospora</taxon>
    </lineage>
</organism>
<dbReference type="Gene3D" id="3.40.30.10">
    <property type="entry name" value="Glutaredoxin"/>
    <property type="match status" value="1"/>
</dbReference>
<dbReference type="AlphaFoldDB" id="A0A139IAH5"/>
<evidence type="ECO:0000313" key="1">
    <source>
        <dbReference type="EMBL" id="KXT11656.1"/>
    </source>
</evidence>
<dbReference type="Gene3D" id="1.20.1050.10">
    <property type="match status" value="1"/>
</dbReference>
<keyword evidence="2" id="KW-1185">Reference proteome</keyword>
<proteinExistence type="predicted"/>
<dbReference type="Proteomes" id="UP000073492">
    <property type="component" value="Unassembled WGS sequence"/>
</dbReference>